<dbReference type="SMART" id="SM00220">
    <property type="entry name" value="S_TKc"/>
    <property type="match status" value="1"/>
</dbReference>
<evidence type="ECO:0000256" key="5">
    <source>
        <dbReference type="ARBA" id="ARBA00022729"/>
    </source>
</evidence>
<evidence type="ECO:0000256" key="1">
    <source>
        <dbReference type="ARBA" id="ARBA00004479"/>
    </source>
</evidence>
<dbReference type="FunFam" id="1.10.510.10:FF:000084">
    <property type="entry name" value="Wall-associated receptor kinase 2"/>
    <property type="match status" value="1"/>
</dbReference>
<evidence type="ECO:0000256" key="13">
    <source>
        <dbReference type="ARBA" id="ARBA00047558"/>
    </source>
</evidence>
<evidence type="ECO:0000256" key="6">
    <source>
        <dbReference type="ARBA" id="ARBA00022741"/>
    </source>
</evidence>
<evidence type="ECO:0000256" key="14">
    <source>
        <dbReference type="ARBA" id="ARBA00047951"/>
    </source>
</evidence>
<dbReference type="Pfam" id="PF13947">
    <property type="entry name" value="GUB_WAK_bind"/>
    <property type="match status" value="1"/>
</dbReference>
<dbReference type="Pfam" id="PF00069">
    <property type="entry name" value="Pkinase"/>
    <property type="match status" value="1"/>
</dbReference>
<evidence type="ECO:0000256" key="10">
    <source>
        <dbReference type="ARBA" id="ARBA00023136"/>
    </source>
</evidence>
<feature type="domain" description="Protein kinase" evidence="16">
    <location>
        <begin position="464"/>
        <end position="741"/>
    </location>
</feature>
<dbReference type="GO" id="GO:0030247">
    <property type="term" value="F:polysaccharide binding"/>
    <property type="evidence" value="ECO:0007669"/>
    <property type="project" value="InterPro"/>
</dbReference>
<dbReference type="EMBL" id="JAXUIC010000004">
    <property type="protein sequence ID" value="KAK4594425.1"/>
    <property type="molecule type" value="Genomic_DNA"/>
</dbReference>
<dbReference type="GO" id="GO:0007166">
    <property type="term" value="P:cell surface receptor signaling pathway"/>
    <property type="evidence" value="ECO:0007669"/>
    <property type="project" value="InterPro"/>
</dbReference>
<dbReference type="InterPro" id="IPR011009">
    <property type="entry name" value="Kinase-like_dom_sf"/>
</dbReference>
<evidence type="ECO:0000256" key="4">
    <source>
        <dbReference type="ARBA" id="ARBA00022692"/>
    </source>
</evidence>
<comment type="subcellular location">
    <subcellularLocation>
        <location evidence="1">Membrane</location>
        <topology evidence="1">Single-pass type I membrane protein</topology>
    </subcellularLocation>
</comment>
<sequence length="750" mass="84833">MTRCLCKLITLCRSQWVVRDAVVYKKVGYVACFVDLVSSEHPQMAVQLVITISFLLLLTYGFAEAAPIPQPGCKTRCGNVSILYPFGIGPGCYMDDWFQIVCNGTGAFLKKINMEVLEVNITDTDEWAYNTVRVKSSIISSDPSCPSKSSGGGVDIKGSPFVFSQKNTFVSVGCNNLATIVGADPMVFGCRSHCNSSSMNGKRNSCSGFRCCKSTIPLGIQVSHVNFNKIEDNLTRESRDDKNFQKRCKYAFLVEADWFSSHKTHFPSHINHSFSVEKIDSVPVVLDWGIYKRTKNSHEMLESFNNRQDFYCDFYNNNRYIHTMDRSKPKISNFSSYSCACIAGYKGNPYLLTGCKDINECVDPNLNSCPIKWDCQNTEGSYHCNKMKNIIIGISASIGGLVLFIIMWRLYKMKKKRNEIKLKKRFFKRNGGLLLQQQLSSSEHNIQHTKVFTSQELAKATDQFNESRILGKGGQGMVYKGMLTDGSITAIKKCNIVDEGNLEQFINEIIILSHINHRNVVKLVGCCLETEIPLLVYEFIPNGTLSQYLHEESEEFPLTWEMRLRIAKEVAGALSYLHSAASLPIYHRDIKSTNILLDDKYRAKVADFGTSRSVTIEQTHLTTVVYGTFGYLDPEYFQTSQFTEKSDVYSFGVVLAELLTGEKPVSLVRIQQNRSLATYFTLSMEEGFLFDILDARVKKEGDIQEIMVVAELAKRCLELNGKRRPTMREVTKELEGVRKTFNGQENYEKV</sequence>
<evidence type="ECO:0000256" key="3">
    <source>
        <dbReference type="ARBA" id="ARBA00022679"/>
    </source>
</evidence>
<evidence type="ECO:0000256" key="12">
    <source>
        <dbReference type="ARBA" id="ARBA00023180"/>
    </source>
</evidence>
<accession>A0AAN7FR49</accession>
<dbReference type="GO" id="GO:0005886">
    <property type="term" value="C:plasma membrane"/>
    <property type="evidence" value="ECO:0007669"/>
    <property type="project" value="TreeGrafter"/>
</dbReference>
<dbReference type="GO" id="GO:0005524">
    <property type="term" value="F:ATP binding"/>
    <property type="evidence" value="ECO:0007669"/>
    <property type="project" value="UniProtKB-KW"/>
</dbReference>
<dbReference type="InterPro" id="IPR000719">
    <property type="entry name" value="Prot_kinase_dom"/>
</dbReference>
<keyword evidence="6" id="KW-0547">Nucleotide-binding</keyword>
<protein>
    <recommendedName>
        <fullName evidence="16">Protein kinase domain-containing protein</fullName>
    </recommendedName>
</protein>
<keyword evidence="8" id="KW-0067">ATP-binding</keyword>
<dbReference type="InterPro" id="IPR045274">
    <property type="entry name" value="WAK-like"/>
</dbReference>
<keyword evidence="18" id="KW-1185">Reference proteome</keyword>
<dbReference type="Gene3D" id="1.10.510.10">
    <property type="entry name" value="Transferase(Phosphotransferase) domain 1"/>
    <property type="match status" value="1"/>
</dbReference>
<dbReference type="GO" id="GO:0005509">
    <property type="term" value="F:calcium ion binding"/>
    <property type="evidence" value="ECO:0007669"/>
    <property type="project" value="InterPro"/>
</dbReference>
<feature type="transmembrane region" description="Helical" evidence="15">
    <location>
        <begin position="390"/>
        <end position="411"/>
    </location>
</feature>
<keyword evidence="12" id="KW-0325">Glycoprotein</keyword>
<dbReference type="PROSITE" id="PS01187">
    <property type="entry name" value="EGF_CA"/>
    <property type="match status" value="1"/>
</dbReference>
<evidence type="ECO:0000256" key="7">
    <source>
        <dbReference type="ARBA" id="ARBA00022777"/>
    </source>
</evidence>
<name>A0AAN7FR49_QUERU</name>
<dbReference type="InterPro" id="IPR025287">
    <property type="entry name" value="WAK_GUB"/>
</dbReference>
<keyword evidence="3" id="KW-0808">Transferase</keyword>
<keyword evidence="9 15" id="KW-1133">Transmembrane helix</keyword>
<dbReference type="Proteomes" id="UP001324115">
    <property type="component" value="Unassembled WGS sequence"/>
</dbReference>
<dbReference type="PANTHER" id="PTHR27005">
    <property type="entry name" value="WALL-ASSOCIATED RECEPTOR KINASE-LIKE 21"/>
    <property type="match status" value="1"/>
</dbReference>
<dbReference type="FunFam" id="3.30.200.20:FF:000043">
    <property type="entry name" value="Wall-associated receptor kinase 2"/>
    <property type="match status" value="1"/>
</dbReference>
<evidence type="ECO:0000313" key="17">
    <source>
        <dbReference type="EMBL" id="KAK4594425.1"/>
    </source>
</evidence>
<evidence type="ECO:0000313" key="18">
    <source>
        <dbReference type="Proteomes" id="UP001324115"/>
    </source>
</evidence>
<evidence type="ECO:0000256" key="9">
    <source>
        <dbReference type="ARBA" id="ARBA00022989"/>
    </source>
</evidence>
<evidence type="ECO:0000256" key="11">
    <source>
        <dbReference type="ARBA" id="ARBA00023157"/>
    </source>
</evidence>
<evidence type="ECO:0000256" key="15">
    <source>
        <dbReference type="SAM" id="Phobius"/>
    </source>
</evidence>
<keyword evidence="10 15" id="KW-0472">Membrane</keyword>
<keyword evidence="5" id="KW-0732">Signal</keyword>
<evidence type="ECO:0000256" key="8">
    <source>
        <dbReference type="ARBA" id="ARBA00022840"/>
    </source>
</evidence>
<keyword evidence="11" id="KW-1015">Disulfide bond</keyword>
<keyword evidence="4 15" id="KW-0812">Transmembrane</keyword>
<dbReference type="InterPro" id="IPR008271">
    <property type="entry name" value="Ser/Thr_kinase_AS"/>
</dbReference>
<dbReference type="SUPFAM" id="SSF56112">
    <property type="entry name" value="Protein kinase-like (PK-like)"/>
    <property type="match status" value="1"/>
</dbReference>
<comment type="catalytic activity">
    <reaction evidence="13">
        <text>L-seryl-[protein] + ATP = O-phospho-L-seryl-[protein] + ADP + H(+)</text>
        <dbReference type="Rhea" id="RHEA:17989"/>
        <dbReference type="Rhea" id="RHEA-COMP:9863"/>
        <dbReference type="Rhea" id="RHEA-COMP:11604"/>
        <dbReference type="ChEBI" id="CHEBI:15378"/>
        <dbReference type="ChEBI" id="CHEBI:29999"/>
        <dbReference type="ChEBI" id="CHEBI:30616"/>
        <dbReference type="ChEBI" id="CHEBI:83421"/>
        <dbReference type="ChEBI" id="CHEBI:456216"/>
    </reaction>
</comment>
<keyword evidence="2" id="KW-0723">Serine/threonine-protein kinase</keyword>
<dbReference type="GO" id="GO:0004674">
    <property type="term" value="F:protein serine/threonine kinase activity"/>
    <property type="evidence" value="ECO:0007669"/>
    <property type="project" value="UniProtKB-KW"/>
</dbReference>
<comment type="caution">
    <text evidence="17">The sequence shown here is derived from an EMBL/GenBank/DDBJ whole genome shotgun (WGS) entry which is preliminary data.</text>
</comment>
<organism evidence="17 18">
    <name type="scientific">Quercus rubra</name>
    <name type="common">Northern red oak</name>
    <name type="synonym">Quercus borealis</name>
    <dbReference type="NCBI Taxonomy" id="3512"/>
    <lineage>
        <taxon>Eukaryota</taxon>
        <taxon>Viridiplantae</taxon>
        <taxon>Streptophyta</taxon>
        <taxon>Embryophyta</taxon>
        <taxon>Tracheophyta</taxon>
        <taxon>Spermatophyta</taxon>
        <taxon>Magnoliopsida</taxon>
        <taxon>eudicotyledons</taxon>
        <taxon>Gunneridae</taxon>
        <taxon>Pentapetalae</taxon>
        <taxon>rosids</taxon>
        <taxon>fabids</taxon>
        <taxon>Fagales</taxon>
        <taxon>Fagaceae</taxon>
        <taxon>Quercus</taxon>
    </lineage>
</organism>
<comment type="catalytic activity">
    <reaction evidence="14">
        <text>L-threonyl-[protein] + ATP = O-phospho-L-threonyl-[protein] + ADP + H(+)</text>
        <dbReference type="Rhea" id="RHEA:46608"/>
        <dbReference type="Rhea" id="RHEA-COMP:11060"/>
        <dbReference type="Rhea" id="RHEA-COMP:11605"/>
        <dbReference type="ChEBI" id="CHEBI:15378"/>
        <dbReference type="ChEBI" id="CHEBI:30013"/>
        <dbReference type="ChEBI" id="CHEBI:30616"/>
        <dbReference type="ChEBI" id="CHEBI:61977"/>
        <dbReference type="ChEBI" id="CHEBI:456216"/>
    </reaction>
</comment>
<dbReference type="InterPro" id="IPR018097">
    <property type="entry name" value="EGF_Ca-bd_CS"/>
</dbReference>
<evidence type="ECO:0000259" key="16">
    <source>
        <dbReference type="PROSITE" id="PS50011"/>
    </source>
</evidence>
<gene>
    <name evidence="17" type="ORF">RGQ29_018203</name>
</gene>
<dbReference type="AlphaFoldDB" id="A0AAN7FR49"/>
<dbReference type="Gene3D" id="2.10.25.10">
    <property type="entry name" value="Laminin"/>
    <property type="match status" value="1"/>
</dbReference>
<dbReference type="CDD" id="cd00054">
    <property type="entry name" value="EGF_CA"/>
    <property type="match status" value="1"/>
</dbReference>
<dbReference type="PROSITE" id="PS00108">
    <property type="entry name" value="PROTEIN_KINASE_ST"/>
    <property type="match status" value="1"/>
</dbReference>
<proteinExistence type="predicted"/>
<dbReference type="PANTHER" id="PTHR27005:SF515">
    <property type="entry name" value="WALL-ASSOCIATED RECEPTOR KINASE-LIKE 10-RELATED"/>
    <property type="match status" value="1"/>
</dbReference>
<dbReference type="CDD" id="cd14066">
    <property type="entry name" value="STKc_IRAK"/>
    <property type="match status" value="1"/>
</dbReference>
<evidence type="ECO:0000256" key="2">
    <source>
        <dbReference type="ARBA" id="ARBA00022527"/>
    </source>
</evidence>
<reference evidence="17 18" key="1">
    <citation type="journal article" date="2023" name="G3 (Bethesda)">
        <title>A haplotype-resolved chromosome-scale genome for Quercus rubra L. provides insights into the genetics of adaptive traits for red oak species.</title>
        <authorList>
            <person name="Kapoor B."/>
            <person name="Jenkins J."/>
            <person name="Schmutz J."/>
            <person name="Zhebentyayeva T."/>
            <person name="Kuelheim C."/>
            <person name="Coggeshall M."/>
            <person name="Heim C."/>
            <person name="Lasky J.R."/>
            <person name="Leites L."/>
            <person name="Islam-Faridi N."/>
            <person name="Romero-Severson J."/>
            <person name="DeLeo V.L."/>
            <person name="Lucas S.M."/>
            <person name="Lazic D."/>
            <person name="Gailing O."/>
            <person name="Carlson J."/>
            <person name="Staton M."/>
        </authorList>
    </citation>
    <scope>NUCLEOTIDE SEQUENCE [LARGE SCALE GENOMIC DNA]</scope>
    <source>
        <strain evidence="17">Pseudo-F2</strain>
    </source>
</reference>
<dbReference type="Gene3D" id="3.30.200.20">
    <property type="entry name" value="Phosphorylase Kinase, domain 1"/>
    <property type="match status" value="1"/>
</dbReference>
<dbReference type="PROSITE" id="PS50011">
    <property type="entry name" value="PROTEIN_KINASE_DOM"/>
    <property type="match status" value="1"/>
</dbReference>
<keyword evidence="7" id="KW-0418">Kinase</keyword>